<dbReference type="PANTHER" id="PTHR10366">
    <property type="entry name" value="NAD DEPENDENT EPIMERASE/DEHYDRATASE"/>
    <property type="match status" value="1"/>
</dbReference>
<reference evidence="4" key="1">
    <citation type="submission" date="2023-06" db="EMBL/GenBank/DDBJ databases">
        <title>Genome-scale phylogeny and comparative genomics of the fungal order Sordariales.</title>
        <authorList>
            <consortium name="Lawrence Berkeley National Laboratory"/>
            <person name="Hensen N."/>
            <person name="Bonometti L."/>
            <person name="Westerberg I."/>
            <person name="Brannstrom I.O."/>
            <person name="Guillou S."/>
            <person name="Cros-Aarteil S."/>
            <person name="Calhoun S."/>
            <person name="Haridas S."/>
            <person name="Kuo A."/>
            <person name="Mondo S."/>
            <person name="Pangilinan J."/>
            <person name="Riley R."/>
            <person name="LaButti K."/>
            <person name="Andreopoulos B."/>
            <person name="Lipzen A."/>
            <person name="Chen C."/>
            <person name="Yanf M."/>
            <person name="Daum C."/>
            <person name="Ng V."/>
            <person name="Clum A."/>
            <person name="Steindorff A."/>
            <person name="Ohm R."/>
            <person name="Martin F."/>
            <person name="Silar P."/>
            <person name="Natvig D."/>
            <person name="Lalanne C."/>
            <person name="Gautier V."/>
            <person name="Ament-velasquez S.L."/>
            <person name="Kruys A."/>
            <person name="Hutchinson M.I."/>
            <person name="Powell A.J."/>
            <person name="Barry K."/>
            <person name="Miller A.N."/>
            <person name="Grigoriev I.V."/>
            <person name="Debuchy R."/>
            <person name="Gladieux P."/>
            <person name="Thoren M.H."/>
            <person name="Johannesson H."/>
        </authorList>
    </citation>
    <scope>NUCLEOTIDE SEQUENCE</scope>
    <source>
        <strain evidence="4">SMH3187-1</strain>
    </source>
</reference>
<evidence type="ECO:0000313" key="4">
    <source>
        <dbReference type="EMBL" id="KAK0749070.1"/>
    </source>
</evidence>
<dbReference type="InterPro" id="IPR001509">
    <property type="entry name" value="Epimerase_deHydtase"/>
</dbReference>
<evidence type="ECO:0000256" key="2">
    <source>
        <dbReference type="ARBA" id="ARBA00023445"/>
    </source>
</evidence>
<protein>
    <recommendedName>
        <fullName evidence="3">NAD-dependent epimerase/dehydratase domain-containing protein</fullName>
    </recommendedName>
</protein>
<dbReference type="InterPro" id="IPR050425">
    <property type="entry name" value="NAD(P)_dehydrat-like"/>
</dbReference>
<evidence type="ECO:0000313" key="5">
    <source>
        <dbReference type="Proteomes" id="UP001172155"/>
    </source>
</evidence>
<keyword evidence="1" id="KW-0560">Oxidoreductase</keyword>
<dbReference type="InterPro" id="IPR036291">
    <property type="entry name" value="NAD(P)-bd_dom_sf"/>
</dbReference>
<evidence type="ECO:0000259" key="3">
    <source>
        <dbReference type="Pfam" id="PF01370"/>
    </source>
</evidence>
<dbReference type="PANTHER" id="PTHR10366:SF564">
    <property type="entry name" value="STEROL-4-ALPHA-CARBOXYLATE 3-DEHYDROGENASE, DECARBOXYLATING"/>
    <property type="match status" value="1"/>
</dbReference>
<sequence>MAAARRVVLITGVNGYIATHTAAAFLRAGFTVRGTVRTRTPALVQTLERTLEPYHDGDRLEVVEVPDIGVKGAFDRAVENVHAIAHLASPVSTTTTDPGPLLRAAISGTTSLLTSAFAAARRDPGALQSVVFMSTISAIFSPDQPPGHTFTESDWNDHAKRETARLGASVDGYTLYQASKTAAERAFWDAAAKEEQELSQPLGFGMVALCPALTLGPPLYLPQPISRLSMRVRDIHALFHGTAPVPAFSPVRSTFVDVRDVADCVVATVQQHRGASQPLREERYLLVGNEEPVSPREIADVLRKRFPERDDRIPVGGGTAEEEAEVLNGWRFDAGKAGGKLLGERGWVGFEVSVVESAEAFVRLEGRSS</sequence>
<keyword evidence="5" id="KW-1185">Reference proteome</keyword>
<comment type="similarity">
    <text evidence="2">Belongs to the NAD(P)-dependent epimerase/dehydratase family. Dihydroflavonol-4-reductase subfamily.</text>
</comment>
<comment type="caution">
    <text evidence="4">The sequence shown here is derived from an EMBL/GenBank/DDBJ whole genome shotgun (WGS) entry which is preliminary data.</text>
</comment>
<dbReference type="SUPFAM" id="SSF51735">
    <property type="entry name" value="NAD(P)-binding Rossmann-fold domains"/>
    <property type="match status" value="1"/>
</dbReference>
<dbReference type="Pfam" id="PF01370">
    <property type="entry name" value="Epimerase"/>
    <property type="match status" value="1"/>
</dbReference>
<accession>A0AA40K7V6</accession>
<evidence type="ECO:0000256" key="1">
    <source>
        <dbReference type="ARBA" id="ARBA00023002"/>
    </source>
</evidence>
<dbReference type="Gene3D" id="3.40.50.720">
    <property type="entry name" value="NAD(P)-binding Rossmann-like Domain"/>
    <property type="match status" value="1"/>
</dbReference>
<dbReference type="GO" id="GO:0016616">
    <property type="term" value="F:oxidoreductase activity, acting on the CH-OH group of donors, NAD or NADP as acceptor"/>
    <property type="evidence" value="ECO:0007669"/>
    <property type="project" value="TreeGrafter"/>
</dbReference>
<proteinExistence type="inferred from homology"/>
<name>A0AA40K7V6_9PEZI</name>
<dbReference type="AlphaFoldDB" id="A0AA40K7V6"/>
<dbReference type="EMBL" id="JAUKUD010000003">
    <property type="protein sequence ID" value="KAK0749070.1"/>
    <property type="molecule type" value="Genomic_DNA"/>
</dbReference>
<feature type="domain" description="NAD-dependent epimerase/dehydratase" evidence="3">
    <location>
        <begin position="8"/>
        <end position="274"/>
    </location>
</feature>
<organism evidence="4 5">
    <name type="scientific">Schizothecium vesticola</name>
    <dbReference type="NCBI Taxonomy" id="314040"/>
    <lineage>
        <taxon>Eukaryota</taxon>
        <taxon>Fungi</taxon>
        <taxon>Dikarya</taxon>
        <taxon>Ascomycota</taxon>
        <taxon>Pezizomycotina</taxon>
        <taxon>Sordariomycetes</taxon>
        <taxon>Sordariomycetidae</taxon>
        <taxon>Sordariales</taxon>
        <taxon>Schizotheciaceae</taxon>
        <taxon>Schizothecium</taxon>
    </lineage>
</organism>
<dbReference type="Proteomes" id="UP001172155">
    <property type="component" value="Unassembled WGS sequence"/>
</dbReference>
<gene>
    <name evidence="4" type="ORF">B0T18DRAFT_321679</name>
</gene>